<evidence type="ECO:0000313" key="2">
    <source>
        <dbReference type="Proteomes" id="UP000834106"/>
    </source>
</evidence>
<dbReference type="AlphaFoldDB" id="A0AAD2E175"/>
<dbReference type="EMBL" id="OU503047">
    <property type="protein sequence ID" value="CAI9772423.1"/>
    <property type="molecule type" value="Genomic_DNA"/>
</dbReference>
<dbReference type="PANTHER" id="PTHR48449:SF1">
    <property type="entry name" value="DUF1985 DOMAIN-CONTAINING PROTEIN"/>
    <property type="match status" value="1"/>
</dbReference>
<dbReference type="PANTHER" id="PTHR48449">
    <property type="entry name" value="DUF1985 DOMAIN-CONTAINING PROTEIN"/>
    <property type="match status" value="1"/>
</dbReference>
<keyword evidence="2" id="KW-1185">Reference proteome</keyword>
<dbReference type="Proteomes" id="UP000834106">
    <property type="component" value="Chromosome 12"/>
</dbReference>
<reference evidence="1" key="1">
    <citation type="submission" date="2023-05" db="EMBL/GenBank/DDBJ databases">
        <authorList>
            <person name="Huff M."/>
        </authorList>
    </citation>
    <scope>NUCLEOTIDE SEQUENCE</scope>
</reference>
<gene>
    <name evidence="1" type="ORF">FPE_LOCUS19853</name>
</gene>
<organism evidence="1 2">
    <name type="scientific">Fraxinus pennsylvanica</name>
    <dbReference type="NCBI Taxonomy" id="56036"/>
    <lineage>
        <taxon>Eukaryota</taxon>
        <taxon>Viridiplantae</taxon>
        <taxon>Streptophyta</taxon>
        <taxon>Embryophyta</taxon>
        <taxon>Tracheophyta</taxon>
        <taxon>Spermatophyta</taxon>
        <taxon>Magnoliopsida</taxon>
        <taxon>eudicotyledons</taxon>
        <taxon>Gunneridae</taxon>
        <taxon>Pentapetalae</taxon>
        <taxon>asterids</taxon>
        <taxon>lamiids</taxon>
        <taxon>Lamiales</taxon>
        <taxon>Oleaceae</taxon>
        <taxon>Oleeae</taxon>
        <taxon>Fraxinus</taxon>
    </lineage>
</organism>
<sequence length="106" mass="12316">MEYIYNIGDRCDAKVTTRSNVSNVKKIYEALDDVHKKMFLKSCFSKLYDIGNMKISAQLIHNLLLRRVVSVDEDELRFCLGLEKDVRFSLYEFMLVTGLSPANEEE</sequence>
<accession>A0AAD2E175</accession>
<evidence type="ECO:0000313" key="1">
    <source>
        <dbReference type="EMBL" id="CAI9772423.1"/>
    </source>
</evidence>
<proteinExistence type="predicted"/>
<protein>
    <submittedName>
        <fullName evidence="1">Uncharacterized protein</fullName>
    </submittedName>
</protein>
<name>A0AAD2E175_9LAMI</name>